<dbReference type="InterPro" id="IPR043708">
    <property type="entry name" value="DUF5648"/>
</dbReference>
<dbReference type="InterPro" id="IPR035940">
    <property type="entry name" value="CAP_sf"/>
</dbReference>
<dbReference type="Gene3D" id="3.40.33.10">
    <property type="entry name" value="CAP"/>
    <property type="match status" value="1"/>
</dbReference>
<dbReference type="Proteomes" id="UP000252800">
    <property type="component" value="Unassembled WGS sequence"/>
</dbReference>
<dbReference type="CDD" id="cd05379">
    <property type="entry name" value="CAP_bacterial"/>
    <property type="match status" value="1"/>
</dbReference>
<evidence type="ECO:0000313" key="4">
    <source>
        <dbReference type="Proteomes" id="UP000252800"/>
    </source>
</evidence>
<evidence type="ECO:0000313" key="3">
    <source>
        <dbReference type="EMBL" id="RBR31013.1"/>
    </source>
</evidence>
<dbReference type="PANTHER" id="PTHR31157:SF1">
    <property type="entry name" value="SCP DOMAIN-CONTAINING PROTEIN"/>
    <property type="match status" value="1"/>
</dbReference>
<sequence>MKKWRIYLLGVLFIILGMSFTQKTVADETIVAMYRMYNQNTGEHFYTKNPYERAQLAEIGWKYEGIGWFAPSNSQSPVYRLYSPASGDHHYTMNNGERKYLINLGWRDEGIGWYSATAKQVPMYRSYNPNAQAGSHHYTANQNEQANLVKNGWRDEGIGWYAVKNGYASTIPALQYPHPLKFQFDGQKIAKRVFELVNALRQYNHLEPLVWNEEAKKVSDFRVWETMLLFDHTRPDGREWDSVADDLHLKLPDYNGENIAATGLHHQSNEELADEFFDMWLHSMGHFLNMVKPDYREFATSYAYANGWVYGVQNFY</sequence>
<organism evidence="3 4">
    <name type="scientific">Enterococcus cecorum</name>
    <dbReference type="NCBI Taxonomy" id="44008"/>
    <lineage>
        <taxon>Bacteria</taxon>
        <taxon>Bacillati</taxon>
        <taxon>Bacillota</taxon>
        <taxon>Bacilli</taxon>
        <taxon>Lactobacillales</taxon>
        <taxon>Enterococcaceae</taxon>
        <taxon>Enterococcus</taxon>
    </lineage>
</organism>
<dbReference type="SUPFAM" id="SSF55797">
    <property type="entry name" value="PR-1-like"/>
    <property type="match status" value="1"/>
</dbReference>
<evidence type="ECO:0000259" key="2">
    <source>
        <dbReference type="Pfam" id="PF18885"/>
    </source>
</evidence>
<reference evidence="3 4" key="1">
    <citation type="submission" date="2015-06" db="EMBL/GenBank/DDBJ databases">
        <title>The Genome Sequence of Enterococcus cecorum 170AEA1.</title>
        <authorList>
            <consortium name="The Broad Institute Genomics Platform"/>
            <consortium name="The Broad Institute Genome Sequencing Center for Infectious Disease"/>
            <person name="Earl A.M."/>
            <person name="Van Tyne D."/>
            <person name="Lebreton F."/>
            <person name="Saavedra J.T."/>
            <person name="Gilmore M.S."/>
            <person name="Manson McGuire A."/>
            <person name="Clock S."/>
            <person name="Crupain M."/>
            <person name="Rangan U."/>
            <person name="Young S."/>
            <person name="Abouelleil A."/>
            <person name="Cao P."/>
            <person name="Chapman S.B."/>
            <person name="Griggs A."/>
            <person name="Priest M."/>
            <person name="Shea T."/>
            <person name="Wortman J."/>
            <person name="Nusbaum C."/>
            <person name="Birren B."/>
        </authorList>
    </citation>
    <scope>NUCLEOTIDE SEQUENCE [LARGE SCALE GENOMIC DNA]</scope>
    <source>
        <strain evidence="3 4">170AEA1</strain>
    </source>
</reference>
<comment type="caution">
    <text evidence="3">The sequence shown here is derived from an EMBL/GenBank/DDBJ whole genome shotgun (WGS) entry which is preliminary data.</text>
</comment>
<gene>
    <name evidence="3" type="ORF">EB18_00486</name>
</gene>
<dbReference type="PANTHER" id="PTHR31157">
    <property type="entry name" value="SCP DOMAIN-CONTAINING PROTEIN"/>
    <property type="match status" value="1"/>
</dbReference>
<feature type="domain" description="SCP" evidence="1">
    <location>
        <begin position="195"/>
        <end position="315"/>
    </location>
</feature>
<accession>A0A366SJN2</accession>
<protein>
    <submittedName>
        <fullName evidence="3">Uncharacterized protein</fullName>
    </submittedName>
</protein>
<proteinExistence type="predicted"/>
<dbReference type="Pfam" id="PF18885">
    <property type="entry name" value="DUF5648"/>
    <property type="match status" value="1"/>
</dbReference>
<dbReference type="Pfam" id="PF00188">
    <property type="entry name" value="CAP"/>
    <property type="match status" value="1"/>
</dbReference>
<dbReference type="AlphaFoldDB" id="A0A366SJN2"/>
<evidence type="ECO:0000259" key="1">
    <source>
        <dbReference type="Pfam" id="PF00188"/>
    </source>
</evidence>
<dbReference type="RefSeq" id="WP_113783946.1">
    <property type="nucleotide sequence ID" value="NZ_KZ845740.1"/>
</dbReference>
<dbReference type="InterPro" id="IPR014044">
    <property type="entry name" value="CAP_dom"/>
</dbReference>
<dbReference type="EMBL" id="LEOY01000003">
    <property type="protein sequence ID" value="RBR31013.1"/>
    <property type="molecule type" value="Genomic_DNA"/>
</dbReference>
<name>A0A366SJN2_9ENTE</name>
<feature type="domain" description="DUF5648" evidence="2">
    <location>
        <begin position="32"/>
        <end position="163"/>
    </location>
</feature>